<dbReference type="Pfam" id="PF09861">
    <property type="entry name" value="Lar_N"/>
    <property type="match status" value="1"/>
</dbReference>
<dbReference type="Gene3D" id="3.40.50.11440">
    <property type="match status" value="1"/>
</dbReference>
<dbReference type="EMBL" id="SOKJ01000157">
    <property type="protein sequence ID" value="TET11390.1"/>
    <property type="molecule type" value="Genomic_DNA"/>
</dbReference>
<dbReference type="GO" id="GO:0050043">
    <property type="term" value="F:lactate racemase activity"/>
    <property type="evidence" value="ECO:0007669"/>
    <property type="project" value="InterPro"/>
</dbReference>
<organism evidence="3 4">
    <name type="scientific">Aerophobetes bacterium</name>
    <dbReference type="NCBI Taxonomy" id="2030807"/>
    <lineage>
        <taxon>Bacteria</taxon>
        <taxon>Candidatus Aerophobota</taxon>
    </lineage>
</organism>
<evidence type="ECO:0000259" key="1">
    <source>
        <dbReference type="Pfam" id="PF09861"/>
    </source>
</evidence>
<sequence>MAQIEIPYGEEKIQFEIPDKNLLLVGWPKQVSTALNLEDRINKILDRPMGMDPIEKKAACGKKVAIICDDYTRPTPAHRILPVLLERLKKAGVKAEDICIIIAAGIHRPMKKEEIQKKVGKQIVSEGKIRIIQHDADDKNHLKYVGKTKFGTPLWINRAVADSDIKIGIGSLEAHAYSGFCGGPKILLPGVAGKESIFHNHGELARSPQSWFGRTNNNPCWMDMVEAANIAGLDMVINVILDSKLEIMEAVAGNPVKAQEEGIKFFLKVFGVQFPERADIVIASANPKHWYFDMSNVPMMSTAEVVKNGGVRIIAAYCSEELGPPLTRRLYEESLSRLWPSAEVYLEEIKAGKYSYEMANAPAIYKILQAQQKSDMIIVTEGVSAEKADQLHLNWTRSMQEALKRAFKKCGEKAKVGVMPLGGISLPYVKGQEKNYEI</sequence>
<dbReference type="Gene3D" id="3.90.226.30">
    <property type="match status" value="1"/>
</dbReference>
<dbReference type="PANTHER" id="PTHR33171">
    <property type="entry name" value="LAR_N DOMAIN-CONTAINING PROTEIN"/>
    <property type="match status" value="1"/>
</dbReference>
<feature type="domain" description="Lactate racemase C-terminal" evidence="2">
    <location>
        <begin position="296"/>
        <end position="422"/>
    </location>
</feature>
<dbReference type="AlphaFoldDB" id="A0A523S032"/>
<dbReference type="InterPro" id="IPR047926">
    <property type="entry name" value="Ni_dep_LarA"/>
</dbReference>
<name>A0A523S032_UNCAE</name>
<protein>
    <submittedName>
        <fullName evidence="3">Nickel-dependent lactate racemase</fullName>
    </submittedName>
</protein>
<dbReference type="InterPro" id="IPR018657">
    <property type="entry name" value="LarA-like_N"/>
</dbReference>
<dbReference type="InterPro" id="IPR048520">
    <property type="entry name" value="LarA_C"/>
</dbReference>
<dbReference type="PANTHER" id="PTHR33171:SF17">
    <property type="entry name" value="LARA-LIKE N-TERMINAL DOMAIN-CONTAINING PROTEIN"/>
    <property type="match status" value="1"/>
</dbReference>
<feature type="domain" description="LarA-like N-terminal" evidence="1">
    <location>
        <begin position="8"/>
        <end position="210"/>
    </location>
</feature>
<evidence type="ECO:0000313" key="3">
    <source>
        <dbReference type="EMBL" id="TET11390.1"/>
    </source>
</evidence>
<evidence type="ECO:0000313" key="4">
    <source>
        <dbReference type="Proteomes" id="UP000316360"/>
    </source>
</evidence>
<evidence type="ECO:0000259" key="2">
    <source>
        <dbReference type="Pfam" id="PF21113"/>
    </source>
</evidence>
<dbReference type="InterPro" id="IPR048068">
    <property type="entry name" value="LarA-like"/>
</dbReference>
<reference evidence="3 4" key="1">
    <citation type="submission" date="2019-03" db="EMBL/GenBank/DDBJ databases">
        <title>Metabolic potential of uncultured bacteria and archaea associated with petroleum seepage in deep-sea sediments.</title>
        <authorList>
            <person name="Dong X."/>
            <person name="Hubert C."/>
        </authorList>
    </citation>
    <scope>NUCLEOTIDE SEQUENCE [LARGE SCALE GENOMIC DNA]</scope>
    <source>
        <strain evidence="3">E44_bin7</strain>
    </source>
</reference>
<comment type="caution">
    <text evidence="3">The sequence shown here is derived from an EMBL/GenBank/DDBJ whole genome shotgun (WGS) entry which is preliminary data.</text>
</comment>
<dbReference type="NCBIfam" id="NF033504">
    <property type="entry name" value="Ni_dep_LarA"/>
    <property type="match status" value="1"/>
</dbReference>
<accession>A0A523S032</accession>
<dbReference type="InterPro" id="IPR043166">
    <property type="entry name" value="LarA-like_C"/>
</dbReference>
<dbReference type="Proteomes" id="UP000316360">
    <property type="component" value="Unassembled WGS sequence"/>
</dbReference>
<dbReference type="Pfam" id="PF21113">
    <property type="entry name" value="LarA_C"/>
    <property type="match status" value="1"/>
</dbReference>
<proteinExistence type="predicted"/>
<gene>
    <name evidence="3" type="primary">larA</name>
    <name evidence="3" type="ORF">E3J84_02940</name>
</gene>